<reference evidence="1 2" key="1">
    <citation type="submission" date="2021-06" db="EMBL/GenBank/DDBJ databases">
        <authorList>
            <person name="Kallberg Y."/>
            <person name="Tangrot J."/>
            <person name="Rosling A."/>
        </authorList>
    </citation>
    <scope>NUCLEOTIDE SEQUENCE [LARGE SCALE GENOMIC DNA]</scope>
    <source>
        <strain evidence="1 2">120-4 pot B 10/14</strain>
    </source>
</reference>
<gene>
    <name evidence="1" type="ORF">GMARGA_LOCUS24104</name>
</gene>
<dbReference type="Proteomes" id="UP000789901">
    <property type="component" value="Unassembled WGS sequence"/>
</dbReference>
<accession>A0ABN7VXM1</accession>
<protein>
    <submittedName>
        <fullName evidence="1">37228_t:CDS:1</fullName>
    </submittedName>
</protein>
<evidence type="ECO:0000313" key="1">
    <source>
        <dbReference type="EMBL" id="CAG8805484.1"/>
    </source>
</evidence>
<proteinExistence type="predicted"/>
<keyword evidence="2" id="KW-1185">Reference proteome</keyword>
<organism evidence="1 2">
    <name type="scientific">Gigaspora margarita</name>
    <dbReference type="NCBI Taxonomy" id="4874"/>
    <lineage>
        <taxon>Eukaryota</taxon>
        <taxon>Fungi</taxon>
        <taxon>Fungi incertae sedis</taxon>
        <taxon>Mucoromycota</taxon>
        <taxon>Glomeromycotina</taxon>
        <taxon>Glomeromycetes</taxon>
        <taxon>Diversisporales</taxon>
        <taxon>Gigasporaceae</taxon>
        <taxon>Gigaspora</taxon>
    </lineage>
</organism>
<comment type="caution">
    <text evidence="1">The sequence shown here is derived from an EMBL/GenBank/DDBJ whole genome shotgun (WGS) entry which is preliminary data.</text>
</comment>
<feature type="non-terminal residue" evidence="1">
    <location>
        <position position="127"/>
    </location>
</feature>
<sequence>MNSKNYNCKIVMNHSSVARVITVNKTIISKYFVQRLLFHFGKLDKDLVTLKIEYNSNPRRSNNNSLQNIPQNIKTPWASDLDMKQYGIIHFLSACPYALKEAKVIMSKNLEQIKDLIMNQKFIPFPP</sequence>
<dbReference type="EMBL" id="CAJVQB010025068">
    <property type="protein sequence ID" value="CAG8805484.1"/>
    <property type="molecule type" value="Genomic_DNA"/>
</dbReference>
<evidence type="ECO:0000313" key="2">
    <source>
        <dbReference type="Proteomes" id="UP000789901"/>
    </source>
</evidence>
<name>A0ABN7VXM1_GIGMA</name>